<evidence type="ECO:0000313" key="3">
    <source>
        <dbReference type="Proteomes" id="UP000273854"/>
    </source>
</evidence>
<dbReference type="Proteomes" id="UP000273854">
    <property type="component" value="Unassembled WGS sequence"/>
</dbReference>
<evidence type="ECO:0000313" key="2">
    <source>
        <dbReference type="EMBL" id="RMT84123.1"/>
    </source>
</evidence>
<keyword evidence="1" id="KW-0812">Transmembrane</keyword>
<comment type="caution">
    <text evidence="2">The sequence shown here is derived from an EMBL/GenBank/DDBJ whole genome shotgun (WGS) entry which is preliminary data.</text>
</comment>
<dbReference type="AlphaFoldDB" id="A0A3M5PJ74"/>
<protein>
    <submittedName>
        <fullName evidence="2">Uncharacterized protein</fullName>
    </submittedName>
</protein>
<organism evidence="2 3">
    <name type="scientific">Pseudomonas viridiflava</name>
    <name type="common">Phytomonas viridiflava</name>
    <dbReference type="NCBI Taxonomy" id="33069"/>
    <lineage>
        <taxon>Bacteria</taxon>
        <taxon>Pseudomonadati</taxon>
        <taxon>Pseudomonadota</taxon>
        <taxon>Gammaproteobacteria</taxon>
        <taxon>Pseudomonadales</taxon>
        <taxon>Pseudomonadaceae</taxon>
        <taxon>Pseudomonas</taxon>
    </lineage>
</organism>
<keyword evidence="1" id="KW-1133">Transmembrane helix</keyword>
<sequence>MFAHEGFALISIFIVFLLGAIAMCIHPLHALKTRLAQRKLASKQEQNPE</sequence>
<name>A0A3M5PJ74_PSEVI</name>
<reference evidence="2 3" key="1">
    <citation type="submission" date="2018-08" db="EMBL/GenBank/DDBJ databases">
        <title>Recombination of ecologically and evolutionarily significant loci maintains genetic cohesion in the Pseudomonas syringae species complex.</title>
        <authorList>
            <person name="Dillon M."/>
            <person name="Thakur S."/>
            <person name="Almeida R.N.D."/>
            <person name="Weir B.S."/>
            <person name="Guttman D.S."/>
        </authorList>
    </citation>
    <scope>NUCLEOTIDE SEQUENCE [LARGE SCALE GENOMIC DNA]</scope>
    <source>
        <strain evidence="2 3">ICMP 19473</strain>
    </source>
</reference>
<dbReference type="RefSeq" id="WP_181112896.1">
    <property type="nucleotide sequence ID" value="NZ_JAAMQQ010000001.1"/>
</dbReference>
<keyword evidence="1" id="KW-0472">Membrane</keyword>
<gene>
    <name evidence="2" type="ORF">ALP40_02818</name>
</gene>
<proteinExistence type="predicted"/>
<feature type="transmembrane region" description="Helical" evidence="1">
    <location>
        <begin position="6"/>
        <end position="28"/>
    </location>
</feature>
<dbReference type="EMBL" id="RBTP01000012">
    <property type="protein sequence ID" value="RMT84123.1"/>
    <property type="molecule type" value="Genomic_DNA"/>
</dbReference>
<accession>A0A3M5PJ74</accession>
<evidence type="ECO:0000256" key="1">
    <source>
        <dbReference type="SAM" id="Phobius"/>
    </source>
</evidence>